<gene>
    <name evidence="1" type="ORF">MARPO_0003s0173</name>
</gene>
<dbReference type="AlphaFoldDB" id="A0A2R6XT69"/>
<dbReference type="EMBL" id="KZ772675">
    <property type="protein sequence ID" value="PTQ49293.1"/>
    <property type="molecule type" value="Genomic_DNA"/>
</dbReference>
<accession>A0A2R6XT69</accession>
<dbReference type="Proteomes" id="UP000244005">
    <property type="component" value="Unassembled WGS sequence"/>
</dbReference>
<sequence length="69" mass="7651">MRRARSEGTDRSRFLFPPPSQCPTARLLGLRVALSPLARLAIGCLWLFSTEGASWKSSTWWATITAGRS</sequence>
<organism evidence="1 2">
    <name type="scientific">Marchantia polymorpha</name>
    <name type="common">Common liverwort</name>
    <name type="synonym">Marchantia aquatica</name>
    <dbReference type="NCBI Taxonomy" id="3197"/>
    <lineage>
        <taxon>Eukaryota</taxon>
        <taxon>Viridiplantae</taxon>
        <taxon>Streptophyta</taxon>
        <taxon>Embryophyta</taxon>
        <taxon>Marchantiophyta</taxon>
        <taxon>Marchantiopsida</taxon>
        <taxon>Marchantiidae</taxon>
        <taxon>Marchantiales</taxon>
        <taxon>Marchantiaceae</taxon>
        <taxon>Marchantia</taxon>
    </lineage>
</organism>
<reference evidence="2" key="1">
    <citation type="journal article" date="2017" name="Cell">
        <title>Insights into land plant evolution garnered from the Marchantia polymorpha genome.</title>
        <authorList>
            <person name="Bowman J.L."/>
            <person name="Kohchi T."/>
            <person name="Yamato K.T."/>
            <person name="Jenkins J."/>
            <person name="Shu S."/>
            <person name="Ishizaki K."/>
            <person name="Yamaoka S."/>
            <person name="Nishihama R."/>
            <person name="Nakamura Y."/>
            <person name="Berger F."/>
            <person name="Adam C."/>
            <person name="Aki S.S."/>
            <person name="Althoff F."/>
            <person name="Araki T."/>
            <person name="Arteaga-Vazquez M.A."/>
            <person name="Balasubrmanian S."/>
            <person name="Barry K."/>
            <person name="Bauer D."/>
            <person name="Boehm C.R."/>
            <person name="Briginshaw L."/>
            <person name="Caballero-Perez J."/>
            <person name="Catarino B."/>
            <person name="Chen F."/>
            <person name="Chiyoda S."/>
            <person name="Chovatia M."/>
            <person name="Davies K.M."/>
            <person name="Delmans M."/>
            <person name="Demura T."/>
            <person name="Dierschke T."/>
            <person name="Dolan L."/>
            <person name="Dorantes-Acosta A.E."/>
            <person name="Eklund D.M."/>
            <person name="Florent S.N."/>
            <person name="Flores-Sandoval E."/>
            <person name="Fujiyama A."/>
            <person name="Fukuzawa H."/>
            <person name="Galik B."/>
            <person name="Grimanelli D."/>
            <person name="Grimwood J."/>
            <person name="Grossniklaus U."/>
            <person name="Hamada T."/>
            <person name="Haseloff J."/>
            <person name="Hetherington A.J."/>
            <person name="Higo A."/>
            <person name="Hirakawa Y."/>
            <person name="Hundley H.N."/>
            <person name="Ikeda Y."/>
            <person name="Inoue K."/>
            <person name="Inoue S.I."/>
            <person name="Ishida S."/>
            <person name="Jia Q."/>
            <person name="Kakita M."/>
            <person name="Kanazawa T."/>
            <person name="Kawai Y."/>
            <person name="Kawashima T."/>
            <person name="Kennedy M."/>
            <person name="Kinose K."/>
            <person name="Kinoshita T."/>
            <person name="Kohara Y."/>
            <person name="Koide E."/>
            <person name="Komatsu K."/>
            <person name="Kopischke S."/>
            <person name="Kubo M."/>
            <person name="Kyozuka J."/>
            <person name="Lagercrantz U."/>
            <person name="Lin S.S."/>
            <person name="Lindquist E."/>
            <person name="Lipzen A.M."/>
            <person name="Lu C.W."/>
            <person name="De Luna E."/>
            <person name="Martienssen R.A."/>
            <person name="Minamino N."/>
            <person name="Mizutani M."/>
            <person name="Mizutani M."/>
            <person name="Mochizuki N."/>
            <person name="Monte I."/>
            <person name="Mosher R."/>
            <person name="Nagasaki H."/>
            <person name="Nakagami H."/>
            <person name="Naramoto S."/>
            <person name="Nishitani K."/>
            <person name="Ohtani M."/>
            <person name="Okamoto T."/>
            <person name="Okumura M."/>
            <person name="Phillips J."/>
            <person name="Pollak B."/>
            <person name="Reinders A."/>
            <person name="Rovekamp M."/>
            <person name="Sano R."/>
            <person name="Sawa S."/>
            <person name="Schmid M.W."/>
            <person name="Shirakawa M."/>
            <person name="Solano R."/>
            <person name="Spunde A."/>
            <person name="Suetsugu N."/>
            <person name="Sugano S."/>
            <person name="Sugiyama A."/>
            <person name="Sun R."/>
            <person name="Suzuki Y."/>
            <person name="Takenaka M."/>
            <person name="Takezawa D."/>
            <person name="Tomogane H."/>
            <person name="Tsuzuki M."/>
            <person name="Ueda T."/>
            <person name="Umeda M."/>
            <person name="Ward J.M."/>
            <person name="Watanabe Y."/>
            <person name="Yazaki K."/>
            <person name="Yokoyama R."/>
            <person name="Yoshitake Y."/>
            <person name="Yotsui I."/>
            <person name="Zachgo S."/>
            <person name="Schmutz J."/>
        </authorList>
    </citation>
    <scope>NUCLEOTIDE SEQUENCE [LARGE SCALE GENOMIC DNA]</scope>
    <source>
        <strain evidence="2">Tak-1</strain>
    </source>
</reference>
<proteinExistence type="predicted"/>
<evidence type="ECO:0000313" key="1">
    <source>
        <dbReference type="EMBL" id="PTQ49293.1"/>
    </source>
</evidence>
<evidence type="ECO:0000313" key="2">
    <source>
        <dbReference type="Proteomes" id="UP000244005"/>
    </source>
</evidence>
<dbReference type="Gramene" id="Mp7g11610.1">
    <property type="protein sequence ID" value="Mp7g11610.1.cds1"/>
    <property type="gene ID" value="Mp7g11610"/>
</dbReference>
<protein>
    <submittedName>
        <fullName evidence="1">Uncharacterized protein</fullName>
    </submittedName>
</protein>
<keyword evidence="2" id="KW-1185">Reference proteome</keyword>
<name>A0A2R6XT69_MARPO</name>